<accession>A0A955RKS7</accession>
<comment type="similarity">
    <text evidence="1">Belongs to the UPF0213 family.</text>
</comment>
<dbReference type="CDD" id="cd10456">
    <property type="entry name" value="GIY-YIG_UPF0213"/>
    <property type="match status" value="1"/>
</dbReference>
<dbReference type="AlphaFoldDB" id="A0A955RKS7"/>
<feature type="domain" description="GIY-YIG" evidence="2">
    <location>
        <begin position="6"/>
        <end position="81"/>
    </location>
</feature>
<dbReference type="InterPro" id="IPR050190">
    <property type="entry name" value="UPF0213_domain"/>
</dbReference>
<comment type="caution">
    <text evidence="3">The sequence shown here is derived from an EMBL/GenBank/DDBJ whole genome shotgun (WGS) entry which is preliminary data.</text>
</comment>
<proteinExistence type="inferred from homology"/>
<organism evidence="3 4">
    <name type="scientific">Candidatus Dojkabacteria bacterium</name>
    <dbReference type="NCBI Taxonomy" id="2099670"/>
    <lineage>
        <taxon>Bacteria</taxon>
        <taxon>Candidatus Dojkabacteria</taxon>
    </lineage>
</organism>
<dbReference type="SMART" id="SM00465">
    <property type="entry name" value="GIYc"/>
    <property type="match status" value="1"/>
</dbReference>
<dbReference type="PROSITE" id="PS50164">
    <property type="entry name" value="GIY_YIG"/>
    <property type="match status" value="1"/>
</dbReference>
<dbReference type="EMBL" id="JAGQLH010000092">
    <property type="protein sequence ID" value="MCA9386184.1"/>
    <property type="molecule type" value="Genomic_DNA"/>
</dbReference>
<sequence>MSRIDETYFVYIVECNDGTFYTGIAKDLESRVNKHNEGKGAKYTRSRIPVNLVYSETQESRSAALKREYEIKQWSRVEKLGLLKHKHIV</sequence>
<evidence type="ECO:0000313" key="4">
    <source>
        <dbReference type="Proteomes" id="UP000754563"/>
    </source>
</evidence>
<dbReference type="SUPFAM" id="SSF82771">
    <property type="entry name" value="GIY-YIG endonuclease"/>
    <property type="match status" value="1"/>
</dbReference>
<gene>
    <name evidence="3" type="ORF">KC717_06055</name>
</gene>
<dbReference type="InterPro" id="IPR000305">
    <property type="entry name" value="GIY-YIG_endonuc"/>
</dbReference>
<evidence type="ECO:0000313" key="3">
    <source>
        <dbReference type="EMBL" id="MCA9386184.1"/>
    </source>
</evidence>
<dbReference type="PANTHER" id="PTHR34477:SF1">
    <property type="entry name" value="UPF0213 PROTEIN YHBQ"/>
    <property type="match status" value="1"/>
</dbReference>
<reference evidence="3" key="1">
    <citation type="submission" date="2020-04" db="EMBL/GenBank/DDBJ databases">
        <authorList>
            <person name="Zhang T."/>
        </authorList>
    </citation>
    <scope>NUCLEOTIDE SEQUENCE</scope>
    <source>
        <strain evidence="3">HKST-UBA11</strain>
    </source>
</reference>
<dbReference type="Pfam" id="PF01541">
    <property type="entry name" value="GIY-YIG"/>
    <property type="match status" value="1"/>
</dbReference>
<protein>
    <submittedName>
        <fullName evidence="3">GIY-YIG nuclease family protein</fullName>
    </submittedName>
</protein>
<dbReference type="Proteomes" id="UP000754563">
    <property type="component" value="Unassembled WGS sequence"/>
</dbReference>
<dbReference type="PANTHER" id="PTHR34477">
    <property type="entry name" value="UPF0213 PROTEIN YHBQ"/>
    <property type="match status" value="1"/>
</dbReference>
<dbReference type="InterPro" id="IPR035901">
    <property type="entry name" value="GIY-YIG_endonuc_sf"/>
</dbReference>
<name>A0A955RKS7_9BACT</name>
<reference evidence="3" key="2">
    <citation type="journal article" date="2021" name="Microbiome">
        <title>Successional dynamics and alternative stable states in a saline activated sludge microbial community over 9 years.</title>
        <authorList>
            <person name="Wang Y."/>
            <person name="Ye J."/>
            <person name="Ju F."/>
            <person name="Liu L."/>
            <person name="Boyd J.A."/>
            <person name="Deng Y."/>
            <person name="Parks D.H."/>
            <person name="Jiang X."/>
            <person name="Yin X."/>
            <person name="Woodcroft B.J."/>
            <person name="Tyson G.W."/>
            <person name="Hugenholtz P."/>
            <person name="Polz M.F."/>
            <person name="Zhang T."/>
        </authorList>
    </citation>
    <scope>NUCLEOTIDE SEQUENCE</scope>
    <source>
        <strain evidence="3">HKST-UBA11</strain>
    </source>
</reference>
<evidence type="ECO:0000259" key="2">
    <source>
        <dbReference type="PROSITE" id="PS50164"/>
    </source>
</evidence>
<evidence type="ECO:0000256" key="1">
    <source>
        <dbReference type="ARBA" id="ARBA00007435"/>
    </source>
</evidence>
<dbReference type="Gene3D" id="3.40.1440.10">
    <property type="entry name" value="GIY-YIG endonuclease"/>
    <property type="match status" value="1"/>
</dbReference>